<name>A0A0B1SSF7_OESDE</name>
<accession>A0A0B1SSF7</accession>
<dbReference type="EMBL" id="KN556821">
    <property type="protein sequence ID" value="KHJ87894.1"/>
    <property type="molecule type" value="Genomic_DNA"/>
</dbReference>
<proteinExistence type="predicted"/>
<dbReference type="OrthoDB" id="5836100at2759"/>
<sequence length="74" mass="8064">MSALSPEENERLQAANARKIEAVKHTMAEVLPSTSKGKRPSAFVDPAAPPKKRGRPKGVRKLSSFAHKIESITK</sequence>
<evidence type="ECO:0000256" key="1">
    <source>
        <dbReference type="SAM" id="MobiDB-lite"/>
    </source>
</evidence>
<dbReference type="Proteomes" id="UP000053660">
    <property type="component" value="Unassembled WGS sequence"/>
</dbReference>
<protein>
    <submittedName>
        <fullName evidence="2">Uncharacterized protein</fullName>
    </submittedName>
</protein>
<feature type="compositionally biased region" description="Basic residues" evidence="1">
    <location>
        <begin position="50"/>
        <end position="60"/>
    </location>
</feature>
<evidence type="ECO:0000313" key="3">
    <source>
        <dbReference type="Proteomes" id="UP000053660"/>
    </source>
</evidence>
<gene>
    <name evidence="2" type="ORF">OESDEN_12319</name>
</gene>
<reference evidence="2 3" key="1">
    <citation type="submission" date="2014-03" db="EMBL/GenBank/DDBJ databases">
        <title>Draft genome of the hookworm Oesophagostomum dentatum.</title>
        <authorList>
            <person name="Mitreva M."/>
        </authorList>
    </citation>
    <scope>NUCLEOTIDE SEQUENCE [LARGE SCALE GENOMIC DNA]</scope>
    <source>
        <strain evidence="2 3">OD-Hann</strain>
    </source>
</reference>
<dbReference type="AlphaFoldDB" id="A0A0B1SSF7"/>
<feature type="region of interest" description="Disordered" evidence="1">
    <location>
        <begin position="31"/>
        <end position="61"/>
    </location>
</feature>
<evidence type="ECO:0000313" key="2">
    <source>
        <dbReference type="EMBL" id="KHJ87894.1"/>
    </source>
</evidence>
<keyword evidence="3" id="KW-1185">Reference proteome</keyword>
<organism evidence="2 3">
    <name type="scientific">Oesophagostomum dentatum</name>
    <name type="common">Nodular worm</name>
    <dbReference type="NCBI Taxonomy" id="61180"/>
    <lineage>
        <taxon>Eukaryota</taxon>
        <taxon>Metazoa</taxon>
        <taxon>Ecdysozoa</taxon>
        <taxon>Nematoda</taxon>
        <taxon>Chromadorea</taxon>
        <taxon>Rhabditida</taxon>
        <taxon>Rhabditina</taxon>
        <taxon>Rhabditomorpha</taxon>
        <taxon>Strongyloidea</taxon>
        <taxon>Strongylidae</taxon>
        <taxon>Oesophagostomum</taxon>
    </lineage>
</organism>